<accession>A0AAV6R9Y8</accession>
<proteinExistence type="predicted"/>
<keyword evidence="2" id="KW-1185">Reference proteome</keyword>
<protein>
    <submittedName>
        <fullName evidence="1">Uncharacterized protein</fullName>
    </submittedName>
</protein>
<gene>
    <name evidence="1" type="ORF">JOB18_048681</name>
</gene>
<reference evidence="1 2" key="1">
    <citation type="journal article" date="2021" name="Sci. Rep.">
        <title>Chromosome anchoring in Senegalese sole (Solea senegalensis) reveals sex-associated markers and genome rearrangements in flatfish.</title>
        <authorList>
            <person name="Guerrero-Cozar I."/>
            <person name="Gomez-Garrido J."/>
            <person name="Berbel C."/>
            <person name="Martinez-Blanch J.F."/>
            <person name="Alioto T."/>
            <person name="Claros M.G."/>
            <person name="Gagnaire P.A."/>
            <person name="Manchado M."/>
        </authorList>
    </citation>
    <scope>NUCLEOTIDE SEQUENCE [LARGE SCALE GENOMIC DNA]</scope>
    <source>
        <strain evidence="1">Sse05_10M</strain>
    </source>
</reference>
<dbReference type="EMBL" id="JAGKHQ010000013">
    <property type="protein sequence ID" value="KAG7501409.1"/>
    <property type="molecule type" value="Genomic_DNA"/>
</dbReference>
<sequence>MRMYGGSCRNKPSDNINCANSNQFIHGAAEGFLCCHQKEDRVSTQTCHVVIVLLLKKNTALSPQNKYFIKPTCLCRWCNNINDDDIDPLCQSEGFFFMTSCCMKVTHEYKKKSDERIQNVRETRGKQTLGGKTQGNMLECYIRTWGIYLDSCGLALGTCVRCDVTRKSEASADRPLCLGLNLPSFG</sequence>
<dbReference type="AlphaFoldDB" id="A0AAV6R9Y8"/>
<name>A0AAV6R9Y8_SOLSE</name>
<comment type="caution">
    <text evidence="1">The sequence shown here is derived from an EMBL/GenBank/DDBJ whole genome shotgun (WGS) entry which is preliminary data.</text>
</comment>
<evidence type="ECO:0000313" key="1">
    <source>
        <dbReference type="EMBL" id="KAG7501409.1"/>
    </source>
</evidence>
<dbReference type="Proteomes" id="UP000693946">
    <property type="component" value="Linkage Group LG20"/>
</dbReference>
<organism evidence="1 2">
    <name type="scientific">Solea senegalensis</name>
    <name type="common">Senegalese sole</name>
    <dbReference type="NCBI Taxonomy" id="28829"/>
    <lineage>
        <taxon>Eukaryota</taxon>
        <taxon>Metazoa</taxon>
        <taxon>Chordata</taxon>
        <taxon>Craniata</taxon>
        <taxon>Vertebrata</taxon>
        <taxon>Euteleostomi</taxon>
        <taxon>Actinopterygii</taxon>
        <taxon>Neopterygii</taxon>
        <taxon>Teleostei</taxon>
        <taxon>Neoteleostei</taxon>
        <taxon>Acanthomorphata</taxon>
        <taxon>Carangaria</taxon>
        <taxon>Pleuronectiformes</taxon>
        <taxon>Pleuronectoidei</taxon>
        <taxon>Soleidae</taxon>
        <taxon>Solea</taxon>
    </lineage>
</organism>
<evidence type="ECO:0000313" key="2">
    <source>
        <dbReference type="Proteomes" id="UP000693946"/>
    </source>
</evidence>